<dbReference type="EMBL" id="CP136051">
    <property type="protein sequence ID" value="WOK06284.1"/>
    <property type="molecule type" value="Genomic_DNA"/>
</dbReference>
<dbReference type="GO" id="GO:0016757">
    <property type="term" value="F:glycosyltransferase activity"/>
    <property type="evidence" value="ECO:0007669"/>
    <property type="project" value="UniProtKB-KW"/>
</dbReference>
<dbReference type="SUPFAM" id="SSF53756">
    <property type="entry name" value="UDP-Glycosyltransferase/glycogen phosphorylase"/>
    <property type="match status" value="1"/>
</dbReference>
<dbReference type="Proteomes" id="UP001302349">
    <property type="component" value="Chromosome"/>
</dbReference>
<keyword evidence="3" id="KW-0808">Transferase</keyword>
<dbReference type="InterPro" id="IPR028098">
    <property type="entry name" value="Glyco_trans_4-like_N"/>
</dbReference>
<accession>A0ABZ0IQ25</accession>
<sequence>MNAITVVVNSLGTGGAEKVTVLLCNYFVSIGLKVDLVLIRYRGKYLPQLDKRVNVLQTNERLIRLGFVGRVVALWQSLRRLDNSTILSIGEWPNVTSPFSRVLLDYKPRLILCEHNTRTFINHPEEYKLSKIYQSIARSAYRRADAIVAVSEQVKQSVVAAIPSICARTVVINNPIDLERINRLGEEALDHRWVTNKKTPLLIAVGRLQSTKDYPTMLKAISYLKNEQNELSHLLILGEGDLAEELRAMTRELAIDEIVEFMGFVENPYKYYSHADLFVHSAIYEGFPMVFIEAFACGLSIASTDCNIPKEIFYREDMELVVPIGDHRLLAQAISKGLRTKRDPESAKRRVEKFNVHQIGREYMHVISGEGTSS</sequence>
<organism evidence="3 4">
    <name type="scientific">Imperialibacter roseus</name>
    <dbReference type="NCBI Taxonomy" id="1324217"/>
    <lineage>
        <taxon>Bacteria</taxon>
        <taxon>Pseudomonadati</taxon>
        <taxon>Bacteroidota</taxon>
        <taxon>Cytophagia</taxon>
        <taxon>Cytophagales</taxon>
        <taxon>Flammeovirgaceae</taxon>
        <taxon>Imperialibacter</taxon>
    </lineage>
</organism>
<evidence type="ECO:0000313" key="3">
    <source>
        <dbReference type="EMBL" id="WOK06284.1"/>
    </source>
</evidence>
<dbReference type="CDD" id="cd03811">
    <property type="entry name" value="GT4_GT28_WabH-like"/>
    <property type="match status" value="1"/>
</dbReference>
<protein>
    <submittedName>
        <fullName evidence="3">Glycosyltransferase</fullName>
        <ecNumber evidence="3">2.4.-.-</ecNumber>
    </submittedName>
</protein>
<dbReference type="PANTHER" id="PTHR12526">
    <property type="entry name" value="GLYCOSYLTRANSFERASE"/>
    <property type="match status" value="1"/>
</dbReference>
<proteinExistence type="predicted"/>
<reference evidence="3 4" key="1">
    <citation type="journal article" date="2023" name="Microbiol. Resour. Announc.">
        <title>Complete Genome Sequence of Imperialibacter roseus strain P4T.</title>
        <authorList>
            <person name="Tizabi D.R."/>
            <person name="Bachvaroff T."/>
            <person name="Hill R.T."/>
        </authorList>
    </citation>
    <scope>NUCLEOTIDE SEQUENCE [LARGE SCALE GENOMIC DNA]</scope>
    <source>
        <strain evidence="3 4">P4T</strain>
    </source>
</reference>
<name>A0ABZ0IQ25_9BACT</name>
<dbReference type="Gene3D" id="3.40.50.2000">
    <property type="entry name" value="Glycogen Phosphorylase B"/>
    <property type="match status" value="2"/>
</dbReference>
<evidence type="ECO:0000259" key="2">
    <source>
        <dbReference type="Pfam" id="PF13439"/>
    </source>
</evidence>
<dbReference type="PANTHER" id="PTHR12526:SF630">
    <property type="entry name" value="GLYCOSYLTRANSFERASE"/>
    <property type="match status" value="1"/>
</dbReference>
<dbReference type="InterPro" id="IPR001296">
    <property type="entry name" value="Glyco_trans_1"/>
</dbReference>
<evidence type="ECO:0000259" key="1">
    <source>
        <dbReference type="Pfam" id="PF00534"/>
    </source>
</evidence>
<dbReference type="RefSeq" id="WP_317489011.1">
    <property type="nucleotide sequence ID" value="NZ_CP136051.1"/>
</dbReference>
<evidence type="ECO:0000313" key="4">
    <source>
        <dbReference type="Proteomes" id="UP001302349"/>
    </source>
</evidence>
<feature type="domain" description="Glycosyl transferase family 1" evidence="1">
    <location>
        <begin position="192"/>
        <end position="349"/>
    </location>
</feature>
<dbReference type="Pfam" id="PF00534">
    <property type="entry name" value="Glycos_transf_1"/>
    <property type="match status" value="1"/>
</dbReference>
<dbReference type="Pfam" id="PF13439">
    <property type="entry name" value="Glyco_transf_4"/>
    <property type="match status" value="1"/>
</dbReference>
<feature type="domain" description="Glycosyltransferase subfamily 4-like N-terminal" evidence="2">
    <location>
        <begin position="14"/>
        <end position="180"/>
    </location>
</feature>
<gene>
    <name evidence="3" type="ORF">RT717_24730</name>
</gene>
<dbReference type="EC" id="2.4.-.-" evidence="3"/>
<keyword evidence="3" id="KW-0328">Glycosyltransferase</keyword>
<keyword evidence="4" id="KW-1185">Reference proteome</keyword>